<dbReference type="InterPro" id="IPR036388">
    <property type="entry name" value="WH-like_DNA-bd_sf"/>
</dbReference>
<accession>A4U2E2</accession>
<protein>
    <submittedName>
        <fullName evidence="5">Regulatory protein, LuxR:Autoinducer-binding</fullName>
    </submittedName>
</protein>
<dbReference type="GO" id="GO:0006355">
    <property type="term" value="P:regulation of DNA-templated transcription"/>
    <property type="evidence" value="ECO:0007669"/>
    <property type="project" value="InterPro"/>
</dbReference>
<dbReference type="EMBL" id="CU459003">
    <property type="protein sequence ID" value="CAM77049.1"/>
    <property type="molecule type" value="Genomic_DNA"/>
</dbReference>
<feature type="domain" description="HTH luxR-type" evidence="4">
    <location>
        <begin position="173"/>
        <end position="238"/>
    </location>
</feature>
<gene>
    <name evidence="5" type="ORF">MGR_3552</name>
</gene>
<dbReference type="InterPro" id="IPR000792">
    <property type="entry name" value="Tscrpt_reg_LuxR_C"/>
</dbReference>
<dbReference type="SMART" id="SM00421">
    <property type="entry name" value="HTH_LUXR"/>
    <property type="match status" value="1"/>
</dbReference>
<dbReference type="PANTHER" id="PTHR44688">
    <property type="entry name" value="DNA-BINDING TRANSCRIPTIONAL ACTIVATOR DEVR_DOSR"/>
    <property type="match status" value="1"/>
</dbReference>
<dbReference type="PROSITE" id="PS00622">
    <property type="entry name" value="HTH_LUXR_1"/>
    <property type="match status" value="1"/>
</dbReference>
<dbReference type="PANTHER" id="PTHR44688:SF16">
    <property type="entry name" value="DNA-BINDING TRANSCRIPTIONAL ACTIVATOR DEVR_DOSR"/>
    <property type="match status" value="1"/>
</dbReference>
<dbReference type="PRINTS" id="PR00038">
    <property type="entry name" value="HTHLUXR"/>
</dbReference>
<sequence length="242" mass="26882">MVGDNFRLGDFIERTLRADTAPALMSELKSALVHWGFPHMACGAFGEPERPLDDMSVPAVVVDYPEEWQKYYFEKNYVTIDPVITRACQAYVPYRWDQLRDLTNPQKRMFKEATEAGLRHGITVPVHGPNGSIFVASVASPHTDIDHLRSLSVANVLVTQVYSVLVGMRHPGAPSAPVSLTARERECLIWSARGKSSWDIGVILNISDNTVNFHLKNAMGKLKASTRVLAIVKAIRMGLIVP</sequence>
<evidence type="ECO:0000256" key="2">
    <source>
        <dbReference type="ARBA" id="ARBA00023125"/>
    </source>
</evidence>
<evidence type="ECO:0000259" key="4">
    <source>
        <dbReference type="PROSITE" id="PS50043"/>
    </source>
</evidence>
<proteinExistence type="predicted"/>
<dbReference type="Pfam" id="PF00196">
    <property type="entry name" value="GerE"/>
    <property type="match status" value="1"/>
</dbReference>
<evidence type="ECO:0000313" key="5">
    <source>
        <dbReference type="EMBL" id="CAM77049.1"/>
    </source>
</evidence>
<keyword evidence="1" id="KW-0805">Transcription regulation</keyword>
<dbReference type="SUPFAM" id="SSF75516">
    <property type="entry name" value="Pheromone-binding domain of LuxR-like quorum-sensing transcription factors"/>
    <property type="match status" value="1"/>
</dbReference>
<reference evidence="5" key="1">
    <citation type="journal article" date="2007" name="J. Bacteriol.">
        <title>Comparative genome analysis of four magnetotactic bacteria reveals a complex set of group-specific genes implicated in magnetosome biomineralization and function.</title>
        <authorList>
            <person name="Richter M."/>
            <person name="Kube M."/>
            <person name="Bazylinski D.A."/>
            <person name="Lombardot T."/>
            <person name="Gloeckner F.O."/>
            <person name="Reinhardt R."/>
            <person name="Schueler D."/>
        </authorList>
    </citation>
    <scope>NUCLEOTIDE SEQUENCE</scope>
    <source>
        <strain evidence="5">MSR-1</strain>
    </source>
</reference>
<keyword evidence="2" id="KW-0238">DNA-binding</keyword>
<dbReference type="SUPFAM" id="SSF46894">
    <property type="entry name" value="C-terminal effector domain of the bipartite response regulators"/>
    <property type="match status" value="1"/>
</dbReference>
<dbReference type="Gene3D" id="1.10.10.10">
    <property type="entry name" value="Winged helix-like DNA-binding domain superfamily/Winged helix DNA-binding domain"/>
    <property type="match status" value="1"/>
</dbReference>
<evidence type="ECO:0000256" key="3">
    <source>
        <dbReference type="ARBA" id="ARBA00023163"/>
    </source>
</evidence>
<dbReference type="GO" id="GO:0003677">
    <property type="term" value="F:DNA binding"/>
    <property type="evidence" value="ECO:0007669"/>
    <property type="project" value="UniProtKB-KW"/>
</dbReference>
<dbReference type="InterPro" id="IPR016032">
    <property type="entry name" value="Sig_transdc_resp-reg_C-effctor"/>
</dbReference>
<dbReference type="Pfam" id="PF03472">
    <property type="entry name" value="Autoind_bind"/>
    <property type="match status" value="1"/>
</dbReference>
<evidence type="ECO:0000256" key="1">
    <source>
        <dbReference type="ARBA" id="ARBA00023015"/>
    </source>
</evidence>
<organism evidence="5">
    <name type="scientific">Magnetospirillum gryphiswaldense</name>
    <dbReference type="NCBI Taxonomy" id="55518"/>
    <lineage>
        <taxon>Bacteria</taxon>
        <taxon>Pseudomonadati</taxon>
        <taxon>Pseudomonadota</taxon>
        <taxon>Alphaproteobacteria</taxon>
        <taxon>Rhodospirillales</taxon>
        <taxon>Rhodospirillaceae</taxon>
        <taxon>Magnetospirillum</taxon>
    </lineage>
</organism>
<dbReference type="AlphaFoldDB" id="A4U2E2"/>
<dbReference type="Gene3D" id="3.30.450.80">
    <property type="entry name" value="Transcription factor LuxR-like, autoinducer-binding domain"/>
    <property type="match status" value="1"/>
</dbReference>
<dbReference type="InterPro" id="IPR005143">
    <property type="entry name" value="TF_LuxR_autoind-bd_dom"/>
</dbReference>
<name>A4U2E2_9PROT</name>
<dbReference type="InterPro" id="IPR036693">
    <property type="entry name" value="TF_LuxR_autoind-bd_dom_sf"/>
</dbReference>
<dbReference type="CDD" id="cd06170">
    <property type="entry name" value="LuxR_C_like"/>
    <property type="match status" value="1"/>
</dbReference>
<dbReference type="PROSITE" id="PS50043">
    <property type="entry name" value="HTH_LUXR_2"/>
    <property type="match status" value="1"/>
</dbReference>
<keyword evidence="3" id="KW-0804">Transcription</keyword>